<reference evidence="1 2" key="1">
    <citation type="submission" date="2018-11" db="EMBL/GenBank/DDBJ databases">
        <title>Photobacterium sp. BEI247 sp. nov., a marine bacterium isolated from Yongle Blue Hole in the South China Sea.</title>
        <authorList>
            <person name="Wang X."/>
        </authorList>
    </citation>
    <scope>NUCLEOTIDE SEQUENCE [LARGE SCALE GENOMIC DNA]</scope>
    <source>
        <strain evidence="2">BEI247</strain>
    </source>
</reference>
<dbReference type="OrthoDB" id="8704412at2"/>
<evidence type="ECO:0000313" key="2">
    <source>
        <dbReference type="Proteomes" id="UP000287563"/>
    </source>
</evidence>
<protein>
    <submittedName>
        <fullName evidence="1">Uncharacterized protein</fullName>
    </submittedName>
</protein>
<dbReference type="EMBL" id="RJLM01000038">
    <property type="protein sequence ID" value="RWX52749.1"/>
    <property type="molecule type" value="Genomic_DNA"/>
</dbReference>
<proteinExistence type="predicted"/>
<dbReference type="AlphaFoldDB" id="A0A444JI33"/>
<comment type="caution">
    <text evidence="1">The sequence shown here is derived from an EMBL/GenBank/DDBJ whole genome shotgun (WGS) entry which is preliminary data.</text>
</comment>
<accession>A0A444JI33</accession>
<evidence type="ECO:0000313" key="1">
    <source>
        <dbReference type="EMBL" id="RWX52749.1"/>
    </source>
</evidence>
<dbReference type="Proteomes" id="UP000287563">
    <property type="component" value="Unassembled WGS sequence"/>
</dbReference>
<organism evidence="1 2">
    <name type="scientific">Photobacterium chitinilyticum</name>
    <dbReference type="NCBI Taxonomy" id="2485123"/>
    <lineage>
        <taxon>Bacteria</taxon>
        <taxon>Pseudomonadati</taxon>
        <taxon>Pseudomonadota</taxon>
        <taxon>Gammaproteobacteria</taxon>
        <taxon>Vibrionales</taxon>
        <taxon>Vibrionaceae</taxon>
        <taxon>Photobacterium</taxon>
    </lineage>
</organism>
<sequence>MNAKEFVGLWKSEKEEQLKLYLSRGGESEVSSKIEKMNLSETQMNQLANILDDVLTDTYTTMLCGLDGSASIGGIQQEYSIHDENGIPIESCGDIEAEVYEQFQE</sequence>
<name>A0A444JI33_9GAMM</name>
<keyword evidence="2" id="KW-1185">Reference proteome</keyword>
<gene>
    <name evidence="1" type="ORF">EDI28_25660</name>
</gene>